<dbReference type="AlphaFoldDB" id="A0AAW0HRV4"/>
<feature type="non-terminal residue" evidence="1">
    <location>
        <position position="30"/>
    </location>
</feature>
<accession>A0AAW0HRV4</accession>
<reference evidence="1 2" key="1">
    <citation type="journal article" date="2023" name="bioRxiv">
        <title>Conserved and derived expression patterns and positive selection on dental genes reveal complex evolutionary context of ever-growing rodent molars.</title>
        <authorList>
            <person name="Calamari Z.T."/>
            <person name="Song A."/>
            <person name="Cohen E."/>
            <person name="Akter M."/>
            <person name="Roy R.D."/>
            <person name="Hallikas O."/>
            <person name="Christensen M.M."/>
            <person name="Li P."/>
            <person name="Marangoni P."/>
            <person name="Jernvall J."/>
            <person name="Klein O.D."/>
        </authorList>
    </citation>
    <scope>NUCLEOTIDE SEQUENCE [LARGE SCALE GENOMIC DNA]</scope>
    <source>
        <tissue evidence="1">Muscle</tissue>
    </source>
</reference>
<dbReference type="Proteomes" id="UP001488838">
    <property type="component" value="Unassembled WGS sequence"/>
</dbReference>
<sequence>MGSGVNLQIKDKKNKKLIWEALLKPGKMCL</sequence>
<keyword evidence="2" id="KW-1185">Reference proteome</keyword>
<protein>
    <submittedName>
        <fullName evidence="1">Uncharacterized protein</fullName>
    </submittedName>
</protein>
<gene>
    <name evidence="1" type="ORF">U0070_023065</name>
</gene>
<comment type="caution">
    <text evidence="1">The sequence shown here is derived from an EMBL/GenBank/DDBJ whole genome shotgun (WGS) entry which is preliminary data.</text>
</comment>
<organism evidence="1 2">
    <name type="scientific">Myodes glareolus</name>
    <name type="common">Bank vole</name>
    <name type="synonym">Clethrionomys glareolus</name>
    <dbReference type="NCBI Taxonomy" id="447135"/>
    <lineage>
        <taxon>Eukaryota</taxon>
        <taxon>Metazoa</taxon>
        <taxon>Chordata</taxon>
        <taxon>Craniata</taxon>
        <taxon>Vertebrata</taxon>
        <taxon>Euteleostomi</taxon>
        <taxon>Mammalia</taxon>
        <taxon>Eutheria</taxon>
        <taxon>Euarchontoglires</taxon>
        <taxon>Glires</taxon>
        <taxon>Rodentia</taxon>
        <taxon>Myomorpha</taxon>
        <taxon>Muroidea</taxon>
        <taxon>Cricetidae</taxon>
        <taxon>Arvicolinae</taxon>
        <taxon>Myodes</taxon>
    </lineage>
</organism>
<name>A0AAW0HRV4_MYOGA</name>
<proteinExistence type="predicted"/>
<evidence type="ECO:0000313" key="2">
    <source>
        <dbReference type="Proteomes" id="UP001488838"/>
    </source>
</evidence>
<dbReference type="EMBL" id="JBBHLL010000363">
    <property type="protein sequence ID" value="KAK7804799.1"/>
    <property type="molecule type" value="Genomic_DNA"/>
</dbReference>
<evidence type="ECO:0000313" key="1">
    <source>
        <dbReference type="EMBL" id="KAK7804799.1"/>
    </source>
</evidence>